<dbReference type="PANTHER" id="PTHR13041:SF3">
    <property type="entry name" value="PROTEIN JTB"/>
    <property type="match status" value="1"/>
</dbReference>
<keyword evidence="3" id="KW-1185">Reference proteome</keyword>
<feature type="transmembrane region" description="Helical" evidence="1">
    <location>
        <begin position="111"/>
        <end position="129"/>
    </location>
</feature>
<gene>
    <name evidence="2" type="ORF">XAT740_LOCUS2480</name>
</gene>
<keyword evidence="1" id="KW-0812">Transmembrane</keyword>
<dbReference type="GO" id="GO:0000281">
    <property type="term" value="P:mitotic cytokinesis"/>
    <property type="evidence" value="ECO:0007669"/>
    <property type="project" value="TreeGrafter"/>
</dbReference>
<dbReference type="GO" id="GO:0016020">
    <property type="term" value="C:membrane"/>
    <property type="evidence" value="ECO:0007669"/>
    <property type="project" value="InterPro"/>
</dbReference>
<dbReference type="InterPro" id="IPR008657">
    <property type="entry name" value="JTB"/>
</dbReference>
<dbReference type="GO" id="GO:0005813">
    <property type="term" value="C:centrosome"/>
    <property type="evidence" value="ECO:0007669"/>
    <property type="project" value="TreeGrafter"/>
</dbReference>
<keyword evidence="1" id="KW-0472">Membrane</keyword>
<dbReference type="Proteomes" id="UP000663828">
    <property type="component" value="Unassembled WGS sequence"/>
</dbReference>
<dbReference type="GO" id="GO:0005819">
    <property type="term" value="C:spindle"/>
    <property type="evidence" value="ECO:0007669"/>
    <property type="project" value="TreeGrafter"/>
</dbReference>
<evidence type="ECO:0000313" key="3">
    <source>
        <dbReference type="Proteomes" id="UP000663828"/>
    </source>
</evidence>
<organism evidence="2 3">
    <name type="scientific">Adineta ricciae</name>
    <name type="common">Rotifer</name>
    <dbReference type="NCBI Taxonomy" id="249248"/>
    <lineage>
        <taxon>Eukaryota</taxon>
        <taxon>Metazoa</taxon>
        <taxon>Spiralia</taxon>
        <taxon>Gnathifera</taxon>
        <taxon>Rotifera</taxon>
        <taxon>Eurotatoria</taxon>
        <taxon>Bdelloidea</taxon>
        <taxon>Adinetida</taxon>
        <taxon>Adinetidae</taxon>
        <taxon>Adineta</taxon>
    </lineage>
</organism>
<dbReference type="Pfam" id="PF05439">
    <property type="entry name" value="JTB"/>
    <property type="match status" value="1"/>
</dbReference>
<dbReference type="GO" id="GO:0030496">
    <property type="term" value="C:midbody"/>
    <property type="evidence" value="ECO:0007669"/>
    <property type="project" value="TreeGrafter"/>
</dbReference>
<sequence length="153" mass="17633">MPDIITRRRLIFFIFAVSFVTISILFFGRIIPSYSPRTSFKPEDEQLSSECYLSEPVDVIGLCEKCTSYQRRSKAHACLSTGYREIVLCSRSNIKTTRSCQIPIQVQRQHFWLFEGFMLIVGLLAIASVQSRQKTLDKQMVEKIKKQIGEADE</sequence>
<dbReference type="PANTHER" id="PTHR13041">
    <property type="entry name" value="JTB PROTEIN-RELATED"/>
    <property type="match status" value="1"/>
</dbReference>
<name>A0A813S4X6_ADIRI</name>
<protein>
    <recommendedName>
        <fullName evidence="4">Protein JTB</fullName>
    </recommendedName>
</protein>
<reference evidence="2" key="1">
    <citation type="submission" date="2021-02" db="EMBL/GenBank/DDBJ databases">
        <authorList>
            <person name="Nowell W R."/>
        </authorList>
    </citation>
    <scope>NUCLEOTIDE SEQUENCE</scope>
</reference>
<evidence type="ECO:0008006" key="4">
    <source>
        <dbReference type="Google" id="ProtNLM"/>
    </source>
</evidence>
<dbReference type="AlphaFoldDB" id="A0A813S4X6"/>
<proteinExistence type="predicted"/>
<comment type="caution">
    <text evidence="2">The sequence shown here is derived from an EMBL/GenBank/DDBJ whole genome shotgun (WGS) entry which is preliminary data.</text>
</comment>
<evidence type="ECO:0000256" key="1">
    <source>
        <dbReference type="SAM" id="Phobius"/>
    </source>
</evidence>
<dbReference type="EMBL" id="CAJNOR010000086">
    <property type="protein sequence ID" value="CAF0790950.1"/>
    <property type="molecule type" value="Genomic_DNA"/>
</dbReference>
<feature type="transmembrane region" description="Helical" evidence="1">
    <location>
        <begin position="12"/>
        <end position="31"/>
    </location>
</feature>
<dbReference type="GO" id="GO:0005737">
    <property type="term" value="C:cytoplasm"/>
    <property type="evidence" value="ECO:0007669"/>
    <property type="project" value="TreeGrafter"/>
</dbReference>
<dbReference type="Gene3D" id="3.30.720.220">
    <property type="match status" value="1"/>
</dbReference>
<accession>A0A813S4X6</accession>
<keyword evidence="1" id="KW-1133">Transmembrane helix</keyword>
<evidence type="ECO:0000313" key="2">
    <source>
        <dbReference type="EMBL" id="CAF0790950.1"/>
    </source>
</evidence>